<organism evidence="2 3">
    <name type="scientific">Jaminaea rosea</name>
    <dbReference type="NCBI Taxonomy" id="1569628"/>
    <lineage>
        <taxon>Eukaryota</taxon>
        <taxon>Fungi</taxon>
        <taxon>Dikarya</taxon>
        <taxon>Basidiomycota</taxon>
        <taxon>Ustilaginomycotina</taxon>
        <taxon>Exobasidiomycetes</taxon>
        <taxon>Microstromatales</taxon>
        <taxon>Microstromatales incertae sedis</taxon>
        <taxon>Jaminaea</taxon>
    </lineage>
</organism>
<dbReference type="EMBL" id="KZ819662">
    <property type="protein sequence ID" value="PWN29984.1"/>
    <property type="molecule type" value="Genomic_DNA"/>
</dbReference>
<dbReference type="GeneID" id="37027244"/>
<protein>
    <submittedName>
        <fullName evidence="2">Uncharacterized protein</fullName>
    </submittedName>
</protein>
<keyword evidence="3" id="KW-1185">Reference proteome</keyword>
<keyword evidence="1" id="KW-0472">Membrane</keyword>
<keyword evidence="1" id="KW-1133">Transmembrane helix</keyword>
<sequence length="66" mass="7135">MSGCLAGQTKRARWPPPLRDLYVSVGLASLTLVLSVHLLPAALHLAQCQQALATRFHSIACSHSRD</sequence>
<dbReference type="AlphaFoldDB" id="A0A316UYB3"/>
<evidence type="ECO:0000313" key="2">
    <source>
        <dbReference type="EMBL" id="PWN29984.1"/>
    </source>
</evidence>
<accession>A0A316UYB3</accession>
<proteinExistence type="predicted"/>
<gene>
    <name evidence="2" type="ORF">BDZ90DRAFT_2303</name>
</gene>
<evidence type="ECO:0000313" key="3">
    <source>
        <dbReference type="Proteomes" id="UP000245884"/>
    </source>
</evidence>
<keyword evidence="1" id="KW-0812">Transmembrane</keyword>
<dbReference type="RefSeq" id="XP_025364596.1">
    <property type="nucleotide sequence ID" value="XM_025505421.1"/>
</dbReference>
<feature type="transmembrane region" description="Helical" evidence="1">
    <location>
        <begin position="21"/>
        <end position="43"/>
    </location>
</feature>
<name>A0A316UYB3_9BASI</name>
<reference evidence="2 3" key="1">
    <citation type="journal article" date="2018" name="Mol. Biol. Evol.">
        <title>Broad Genomic Sampling Reveals a Smut Pathogenic Ancestry of the Fungal Clade Ustilaginomycotina.</title>
        <authorList>
            <person name="Kijpornyongpan T."/>
            <person name="Mondo S.J."/>
            <person name="Barry K."/>
            <person name="Sandor L."/>
            <person name="Lee J."/>
            <person name="Lipzen A."/>
            <person name="Pangilinan J."/>
            <person name="LaButti K."/>
            <person name="Hainaut M."/>
            <person name="Henrissat B."/>
            <person name="Grigoriev I.V."/>
            <person name="Spatafora J.W."/>
            <person name="Aime M.C."/>
        </authorList>
    </citation>
    <scope>NUCLEOTIDE SEQUENCE [LARGE SCALE GENOMIC DNA]</scope>
    <source>
        <strain evidence="2 3">MCA 5214</strain>
    </source>
</reference>
<dbReference type="Proteomes" id="UP000245884">
    <property type="component" value="Unassembled WGS sequence"/>
</dbReference>
<evidence type="ECO:0000256" key="1">
    <source>
        <dbReference type="SAM" id="Phobius"/>
    </source>
</evidence>